<evidence type="ECO:0008006" key="4">
    <source>
        <dbReference type="Google" id="ProtNLM"/>
    </source>
</evidence>
<keyword evidence="3" id="KW-1185">Reference proteome</keyword>
<accession>A0AAU9CLI3</accession>
<evidence type="ECO:0000313" key="2">
    <source>
        <dbReference type="EMBL" id="BDD10160.1"/>
    </source>
</evidence>
<keyword evidence="1" id="KW-0732">Signal</keyword>
<sequence>MRNFLSVFFVLFASVSFAGNPKSKGIAGQWDIKGQNYTAIYQMDAYRGKYYGRLIEYTQAGKTIKGGKEDYFISDVQKSKGGGFIGKFYTPDGKEHKFTLTWKSDTELEAKIDIGGKISVEQWTKRK</sequence>
<protein>
    <recommendedName>
        <fullName evidence="4">DUF2147 domain-containing protein</fullName>
    </recommendedName>
</protein>
<proteinExistence type="predicted"/>
<feature type="signal peptide" evidence="1">
    <location>
        <begin position="1"/>
        <end position="18"/>
    </location>
</feature>
<feature type="chain" id="PRO_5043706460" description="DUF2147 domain-containing protein" evidence="1">
    <location>
        <begin position="19"/>
        <end position="127"/>
    </location>
</feature>
<name>A0AAU9CLI3_9BACT</name>
<evidence type="ECO:0000256" key="1">
    <source>
        <dbReference type="SAM" id="SignalP"/>
    </source>
</evidence>
<organism evidence="2 3">
    <name type="scientific">Fulvitalea axinellae</name>
    <dbReference type="NCBI Taxonomy" id="1182444"/>
    <lineage>
        <taxon>Bacteria</taxon>
        <taxon>Pseudomonadati</taxon>
        <taxon>Bacteroidota</taxon>
        <taxon>Cytophagia</taxon>
        <taxon>Cytophagales</taxon>
        <taxon>Persicobacteraceae</taxon>
        <taxon>Fulvitalea</taxon>
    </lineage>
</organism>
<dbReference type="AlphaFoldDB" id="A0AAU9CLI3"/>
<dbReference type="KEGG" id="fax:FUAX_25920"/>
<gene>
    <name evidence="2" type="ORF">FUAX_25920</name>
</gene>
<dbReference type="EMBL" id="AP025314">
    <property type="protein sequence ID" value="BDD10160.1"/>
    <property type="molecule type" value="Genomic_DNA"/>
</dbReference>
<reference evidence="2 3" key="1">
    <citation type="submission" date="2021-12" db="EMBL/GenBank/DDBJ databases">
        <title>Genome sequencing of bacteria with rrn-lacking chromosome and rrn-plasmid.</title>
        <authorList>
            <person name="Anda M."/>
            <person name="Iwasaki W."/>
        </authorList>
    </citation>
    <scope>NUCLEOTIDE SEQUENCE [LARGE SCALE GENOMIC DNA]</scope>
    <source>
        <strain evidence="2 3">DSM 100852</strain>
    </source>
</reference>
<dbReference type="Proteomes" id="UP001348817">
    <property type="component" value="Chromosome"/>
</dbReference>
<evidence type="ECO:0000313" key="3">
    <source>
        <dbReference type="Proteomes" id="UP001348817"/>
    </source>
</evidence>